<keyword evidence="5" id="KW-0378">Hydrolase</keyword>
<dbReference type="Gene3D" id="3.40.50.300">
    <property type="entry name" value="P-loop containing nucleotide triphosphate hydrolases"/>
    <property type="match status" value="1"/>
</dbReference>
<dbReference type="OrthoDB" id="17560at2759"/>
<sequence length="723" mass="80464">MQLFYILTLCITLLEIQTTKAISAWNETYPKGQVVRVDNVDVYTVGSNENSANDLSVIVIYDIFGFNVSQTRVFCDRLSAQYKVQVAMPDFFRGKTASAHFNNLTAVLSLIGNWSQVSSDLTTVASWLRKKSTTHRIALIGFCWGGLQVTRACSNLSSLFFTGISIHGAWLTEDEVRHLQQPVLFIAAGDDPPLKPNISSVIEQWTSPRVASQCQYETYSNMTHGFVAAGANYSNTENVKAIDRVHETEVVLDDDKTFEEITSHGIENPDYQVCMKTSKLGEIVDLFRTFLVTVPPRRIVQPQILPDDTESTTETENNKNLMSSIAEEGITNQPVNDLSLSQVNIEIKATAKTPSNISVLLQSNATGEVSQRDAVVNTESKTFCGLPSNKDDNSKTTTSTNSESNMNNPCSVVSSCVQPKQEESTFSAAQATSSSDASFSTRPEKLANTYQHFTTKVSEIGAKATRDPMTIHNITETFNQINILICGASRVGKSTLINAICEKQLAKTSAGLRACTNKISPYYLKGTVEIDSGTINYQYNFWDTPGIETWSSEEIRKTIEGIKQKPKSDILCMLYCASPGSYAKLEQIDRLLKECMDQHIFCALVCTNKCAASDQQLQGVMNDFEQLLRRHHDKPREENGVMFFGNMGLCTAVNSERFVNSCQNVTIEPSGIDELILGIMESLDDEKLVQWCTLALENKKFWKNLSNYPTQLKTAWNKLLHKK</sequence>
<dbReference type="Gene3D" id="3.40.50.1820">
    <property type="entry name" value="alpha/beta hydrolase"/>
    <property type="match status" value="1"/>
</dbReference>
<dbReference type="EMBL" id="CAJNRG010001942">
    <property type="protein sequence ID" value="CAF2041770.1"/>
    <property type="molecule type" value="Genomic_DNA"/>
</dbReference>
<dbReference type="Pfam" id="PF01738">
    <property type="entry name" value="DLH"/>
    <property type="match status" value="1"/>
</dbReference>
<accession>A0A815LNB9</accession>
<evidence type="ECO:0000313" key="11">
    <source>
        <dbReference type="EMBL" id="CAF1412736.1"/>
    </source>
</evidence>
<keyword evidence="7" id="KW-0732">Signal</keyword>
<evidence type="ECO:0000259" key="8">
    <source>
        <dbReference type="Pfam" id="PF01738"/>
    </source>
</evidence>
<protein>
    <recommendedName>
        <fullName evidence="3">Carboxymethylenebutenolidase homolog</fullName>
    </recommendedName>
</protein>
<evidence type="ECO:0000313" key="12">
    <source>
        <dbReference type="EMBL" id="CAF2041770.1"/>
    </source>
</evidence>
<keyword evidence="4" id="KW-0963">Cytoplasm</keyword>
<dbReference type="Proteomes" id="UP000663834">
    <property type="component" value="Unassembled WGS sequence"/>
</dbReference>
<comment type="subcellular location">
    <subcellularLocation>
        <location evidence="1">Cytoplasm</location>
        <location evidence="1">Cytosol</location>
    </subcellularLocation>
</comment>
<dbReference type="PANTHER" id="PTHR46812">
    <property type="entry name" value="CARBOXYMETHYLENEBUTENOLIDASE HOMOLOG"/>
    <property type="match status" value="1"/>
</dbReference>
<evidence type="ECO:0000313" key="10">
    <source>
        <dbReference type="EMBL" id="CAF1240068.1"/>
    </source>
</evidence>
<dbReference type="EMBL" id="CAJNOW010000116">
    <property type="protein sequence ID" value="CAF1240068.1"/>
    <property type="molecule type" value="Genomic_DNA"/>
</dbReference>
<dbReference type="GO" id="GO:0016787">
    <property type="term" value="F:hydrolase activity"/>
    <property type="evidence" value="ECO:0007669"/>
    <property type="project" value="UniProtKB-KW"/>
</dbReference>
<evidence type="ECO:0000256" key="1">
    <source>
        <dbReference type="ARBA" id="ARBA00004514"/>
    </source>
</evidence>
<feature type="chain" id="PRO_5035607200" description="Carboxymethylenebutenolidase homolog" evidence="7">
    <location>
        <begin position="22"/>
        <end position="723"/>
    </location>
</feature>
<dbReference type="InterPro" id="IPR027417">
    <property type="entry name" value="P-loop_NTPase"/>
</dbReference>
<dbReference type="InterPro" id="IPR006073">
    <property type="entry name" value="GTP-bd"/>
</dbReference>
<feature type="domain" description="G" evidence="9">
    <location>
        <begin position="483"/>
        <end position="598"/>
    </location>
</feature>
<name>A0A815LNB9_9BILA</name>
<evidence type="ECO:0000256" key="4">
    <source>
        <dbReference type="ARBA" id="ARBA00022490"/>
    </source>
</evidence>
<dbReference type="SUPFAM" id="SSF52540">
    <property type="entry name" value="P-loop containing nucleoside triphosphate hydrolases"/>
    <property type="match status" value="1"/>
</dbReference>
<comment type="similarity">
    <text evidence="2">Belongs to the dienelactone hydrolase family.</text>
</comment>
<dbReference type="InterPro" id="IPR042946">
    <property type="entry name" value="CMBL"/>
</dbReference>
<evidence type="ECO:0000256" key="2">
    <source>
        <dbReference type="ARBA" id="ARBA00008456"/>
    </source>
</evidence>
<feature type="compositionally biased region" description="Low complexity" evidence="6">
    <location>
        <begin position="395"/>
        <end position="408"/>
    </location>
</feature>
<gene>
    <name evidence="11" type="ORF">CJN711_LOCUS22591</name>
    <name evidence="10" type="ORF">KQP761_LOCUS1750</name>
    <name evidence="12" type="ORF">XDN619_LOCUS6846</name>
</gene>
<proteinExistence type="inferred from homology"/>
<dbReference type="InterPro" id="IPR002925">
    <property type="entry name" value="Dienelactn_hydro"/>
</dbReference>
<evidence type="ECO:0000313" key="13">
    <source>
        <dbReference type="Proteomes" id="UP000663855"/>
    </source>
</evidence>
<reference evidence="11" key="1">
    <citation type="submission" date="2021-02" db="EMBL/GenBank/DDBJ databases">
        <authorList>
            <person name="Nowell W R."/>
        </authorList>
    </citation>
    <scope>NUCLEOTIDE SEQUENCE</scope>
</reference>
<evidence type="ECO:0000259" key="9">
    <source>
        <dbReference type="Pfam" id="PF01926"/>
    </source>
</evidence>
<organism evidence="11 13">
    <name type="scientific">Rotaria magnacalcarata</name>
    <dbReference type="NCBI Taxonomy" id="392030"/>
    <lineage>
        <taxon>Eukaryota</taxon>
        <taxon>Metazoa</taxon>
        <taxon>Spiralia</taxon>
        <taxon>Gnathifera</taxon>
        <taxon>Rotifera</taxon>
        <taxon>Eurotatoria</taxon>
        <taxon>Bdelloidea</taxon>
        <taxon>Philodinida</taxon>
        <taxon>Philodinidae</taxon>
        <taxon>Rotaria</taxon>
    </lineage>
</organism>
<dbReference type="Pfam" id="PF01926">
    <property type="entry name" value="MMR_HSR1"/>
    <property type="match status" value="1"/>
</dbReference>
<dbReference type="Proteomes" id="UP000663855">
    <property type="component" value="Unassembled WGS sequence"/>
</dbReference>
<evidence type="ECO:0000256" key="7">
    <source>
        <dbReference type="SAM" id="SignalP"/>
    </source>
</evidence>
<evidence type="ECO:0000256" key="5">
    <source>
        <dbReference type="ARBA" id="ARBA00022801"/>
    </source>
</evidence>
<evidence type="ECO:0000256" key="6">
    <source>
        <dbReference type="SAM" id="MobiDB-lite"/>
    </source>
</evidence>
<dbReference type="InterPro" id="IPR029058">
    <property type="entry name" value="AB_hydrolase_fold"/>
</dbReference>
<dbReference type="SUPFAM" id="SSF53474">
    <property type="entry name" value="alpha/beta-Hydrolases"/>
    <property type="match status" value="1"/>
</dbReference>
<comment type="caution">
    <text evidence="11">The sequence shown here is derived from an EMBL/GenBank/DDBJ whole genome shotgun (WGS) entry which is preliminary data.</text>
</comment>
<dbReference type="Proteomes" id="UP000663887">
    <property type="component" value="Unassembled WGS sequence"/>
</dbReference>
<evidence type="ECO:0000256" key="3">
    <source>
        <dbReference type="ARBA" id="ARBA00014180"/>
    </source>
</evidence>
<dbReference type="EMBL" id="CAJNOV010010590">
    <property type="protein sequence ID" value="CAF1412736.1"/>
    <property type="molecule type" value="Genomic_DNA"/>
</dbReference>
<dbReference type="CDD" id="cd00882">
    <property type="entry name" value="Ras_like_GTPase"/>
    <property type="match status" value="1"/>
</dbReference>
<feature type="domain" description="Dienelactone hydrolase" evidence="8">
    <location>
        <begin position="45"/>
        <end position="241"/>
    </location>
</feature>
<feature type="signal peptide" evidence="7">
    <location>
        <begin position="1"/>
        <end position="21"/>
    </location>
</feature>
<dbReference type="AlphaFoldDB" id="A0A815LNB9"/>
<feature type="region of interest" description="Disordered" evidence="6">
    <location>
        <begin position="385"/>
        <end position="409"/>
    </location>
</feature>
<dbReference type="GO" id="GO:0005829">
    <property type="term" value="C:cytosol"/>
    <property type="evidence" value="ECO:0007669"/>
    <property type="project" value="UniProtKB-SubCell"/>
</dbReference>
<dbReference type="GO" id="GO:0005525">
    <property type="term" value="F:GTP binding"/>
    <property type="evidence" value="ECO:0007669"/>
    <property type="project" value="InterPro"/>
</dbReference>
<dbReference type="PANTHER" id="PTHR46812:SF1">
    <property type="entry name" value="CARBOXYMETHYLENEBUTENOLIDASE HOMOLOG"/>
    <property type="match status" value="1"/>
</dbReference>